<accession>A0A4P6YFB7</accession>
<sequence length="277" mass="32248">MTKETAIKLFEQKQIRSIWSDEEEKWYFSIIDVLQVLIENDRPRKYWSDLKSKLIKEGSEVSEKIGQFKLLAEDGKMRLTDIADTEQLFRLIQSVPSKKAEPFKLWLAQVGRERIDEIEDPELGFDRLMGTYLKKGYSKEWVNQRLKSIEVRKDLTDEWDKRGVKKGQEYAILTDEITKAWSGLSVKQYKNHKGLKKENLRDNMSNLELVLNMLAEATTTEISKEKKPKTFVENKKIAKQGGTIAGNTRKQIEEKTGKKVVNTLNAANYLEKNKELE</sequence>
<proteinExistence type="predicted"/>
<gene>
    <name evidence="2" type="ORF">E1750_10380</name>
</gene>
<name>A0A4P6YFB7_9FLAO</name>
<dbReference type="Proteomes" id="UP000291124">
    <property type="component" value="Chromosome"/>
</dbReference>
<evidence type="ECO:0000259" key="1">
    <source>
        <dbReference type="SMART" id="SM01040"/>
    </source>
</evidence>
<dbReference type="SMART" id="SM01040">
    <property type="entry name" value="Bro-N"/>
    <property type="match status" value="1"/>
</dbReference>
<dbReference type="Pfam" id="PF02498">
    <property type="entry name" value="Bro-N"/>
    <property type="match status" value="1"/>
</dbReference>
<feature type="domain" description="Bro-N" evidence="1">
    <location>
        <begin position="14"/>
        <end position="113"/>
    </location>
</feature>
<dbReference type="OrthoDB" id="9814400at2"/>
<dbReference type="RefSeq" id="WP_133276709.1">
    <property type="nucleotide sequence ID" value="NZ_CP037933.1"/>
</dbReference>
<dbReference type="EMBL" id="CP037933">
    <property type="protein sequence ID" value="QBN19190.1"/>
    <property type="molecule type" value="Genomic_DNA"/>
</dbReference>
<evidence type="ECO:0000313" key="2">
    <source>
        <dbReference type="EMBL" id="QBN19190.1"/>
    </source>
</evidence>
<dbReference type="KEGG" id="fnk:E1750_10380"/>
<evidence type="ECO:0000313" key="3">
    <source>
        <dbReference type="Proteomes" id="UP000291124"/>
    </source>
</evidence>
<dbReference type="InterPro" id="IPR003497">
    <property type="entry name" value="BRO_N_domain"/>
</dbReference>
<organism evidence="2 3">
    <name type="scientific">Flavobacterium nackdongense</name>
    <dbReference type="NCBI Taxonomy" id="2547394"/>
    <lineage>
        <taxon>Bacteria</taxon>
        <taxon>Pseudomonadati</taxon>
        <taxon>Bacteroidota</taxon>
        <taxon>Flavobacteriia</taxon>
        <taxon>Flavobacteriales</taxon>
        <taxon>Flavobacteriaceae</taxon>
        <taxon>Flavobacterium</taxon>
    </lineage>
</organism>
<dbReference type="AlphaFoldDB" id="A0A4P6YFB7"/>
<keyword evidence="3" id="KW-1185">Reference proteome</keyword>
<reference evidence="3" key="1">
    <citation type="submission" date="2019-03" db="EMBL/GenBank/DDBJ databases">
        <title>Flavobacterium sp.</title>
        <authorList>
            <person name="Kim H."/>
        </authorList>
    </citation>
    <scope>NUCLEOTIDE SEQUENCE [LARGE SCALE GENOMIC DNA]</scope>
    <source>
        <strain evidence="3">GS13</strain>
    </source>
</reference>
<protein>
    <recommendedName>
        <fullName evidence="1">Bro-N domain-containing protein</fullName>
    </recommendedName>
</protein>